<proteinExistence type="predicted"/>
<protein>
    <submittedName>
        <fullName evidence="2">Uncharacterized protein</fullName>
    </submittedName>
</protein>
<keyword evidence="3" id="KW-1185">Reference proteome</keyword>
<dbReference type="Gramene" id="Psat05G0282700-T1">
    <property type="protein sequence ID" value="KAI5406234.1"/>
    <property type="gene ID" value="KIW84_052827"/>
</dbReference>
<reference evidence="2 3" key="1">
    <citation type="journal article" date="2022" name="Nat. Genet.">
        <title>Improved pea reference genome and pan-genome highlight genomic features and evolutionary characteristics.</title>
        <authorList>
            <person name="Yang T."/>
            <person name="Liu R."/>
            <person name="Luo Y."/>
            <person name="Hu S."/>
            <person name="Wang D."/>
            <person name="Wang C."/>
            <person name="Pandey M.K."/>
            <person name="Ge S."/>
            <person name="Xu Q."/>
            <person name="Li N."/>
            <person name="Li G."/>
            <person name="Huang Y."/>
            <person name="Saxena R.K."/>
            <person name="Ji Y."/>
            <person name="Li M."/>
            <person name="Yan X."/>
            <person name="He Y."/>
            <person name="Liu Y."/>
            <person name="Wang X."/>
            <person name="Xiang C."/>
            <person name="Varshney R.K."/>
            <person name="Ding H."/>
            <person name="Gao S."/>
            <person name="Zong X."/>
        </authorList>
    </citation>
    <scope>NUCLEOTIDE SEQUENCE [LARGE SCALE GENOMIC DNA]</scope>
    <source>
        <strain evidence="2 3">cv. Zhongwan 6</strain>
    </source>
</reference>
<dbReference type="EMBL" id="JAMSHJ010000005">
    <property type="protein sequence ID" value="KAI5406234.1"/>
    <property type="molecule type" value="Genomic_DNA"/>
</dbReference>
<gene>
    <name evidence="2" type="ORF">KIW84_052827</name>
</gene>
<dbReference type="Proteomes" id="UP001058974">
    <property type="component" value="Chromosome 5"/>
</dbReference>
<evidence type="ECO:0000313" key="3">
    <source>
        <dbReference type="Proteomes" id="UP001058974"/>
    </source>
</evidence>
<sequence>MYGSKSPMKKKKLTPKKKMKVEVKVLSPTKKSKYTSEEKDHIRKDDGEDQYVSDELGSSDPYAFEYEKLPKYENFRKEKLGKDYKSNMGMEFNSLSGFKDAIIEWSVLNGREITFVMKESNREEDIRAVEVPLVTGVVEVSLAIRGTYGTAEDGDGTLTQ</sequence>
<feature type="region of interest" description="Disordered" evidence="1">
    <location>
        <begin position="28"/>
        <end position="52"/>
    </location>
</feature>
<organism evidence="2 3">
    <name type="scientific">Pisum sativum</name>
    <name type="common">Garden pea</name>
    <name type="synonym">Lathyrus oleraceus</name>
    <dbReference type="NCBI Taxonomy" id="3888"/>
    <lineage>
        <taxon>Eukaryota</taxon>
        <taxon>Viridiplantae</taxon>
        <taxon>Streptophyta</taxon>
        <taxon>Embryophyta</taxon>
        <taxon>Tracheophyta</taxon>
        <taxon>Spermatophyta</taxon>
        <taxon>Magnoliopsida</taxon>
        <taxon>eudicotyledons</taxon>
        <taxon>Gunneridae</taxon>
        <taxon>Pentapetalae</taxon>
        <taxon>rosids</taxon>
        <taxon>fabids</taxon>
        <taxon>Fabales</taxon>
        <taxon>Fabaceae</taxon>
        <taxon>Papilionoideae</taxon>
        <taxon>50 kb inversion clade</taxon>
        <taxon>NPAAA clade</taxon>
        <taxon>Hologalegina</taxon>
        <taxon>IRL clade</taxon>
        <taxon>Fabeae</taxon>
        <taxon>Lathyrus</taxon>
    </lineage>
</organism>
<name>A0A9D4WR28_PEA</name>
<comment type="caution">
    <text evidence="2">The sequence shown here is derived from an EMBL/GenBank/DDBJ whole genome shotgun (WGS) entry which is preliminary data.</text>
</comment>
<evidence type="ECO:0000313" key="2">
    <source>
        <dbReference type="EMBL" id="KAI5406234.1"/>
    </source>
</evidence>
<feature type="compositionally biased region" description="Basic and acidic residues" evidence="1">
    <location>
        <begin position="34"/>
        <end position="46"/>
    </location>
</feature>
<evidence type="ECO:0000256" key="1">
    <source>
        <dbReference type="SAM" id="MobiDB-lite"/>
    </source>
</evidence>
<dbReference type="AlphaFoldDB" id="A0A9D4WR28"/>
<accession>A0A9D4WR28</accession>